<proteinExistence type="predicted"/>
<organism evidence="1 2">
    <name type="scientific">Choristoneura fumiferana</name>
    <name type="common">Spruce budworm moth</name>
    <name type="synonym">Archips fumiferana</name>
    <dbReference type="NCBI Taxonomy" id="7141"/>
    <lineage>
        <taxon>Eukaryota</taxon>
        <taxon>Metazoa</taxon>
        <taxon>Ecdysozoa</taxon>
        <taxon>Arthropoda</taxon>
        <taxon>Hexapoda</taxon>
        <taxon>Insecta</taxon>
        <taxon>Pterygota</taxon>
        <taxon>Neoptera</taxon>
        <taxon>Endopterygota</taxon>
        <taxon>Lepidoptera</taxon>
        <taxon>Glossata</taxon>
        <taxon>Ditrysia</taxon>
        <taxon>Tortricoidea</taxon>
        <taxon>Tortricidae</taxon>
        <taxon>Tortricinae</taxon>
        <taxon>Choristoneura</taxon>
    </lineage>
</organism>
<evidence type="ECO:0000313" key="2">
    <source>
        <dbReference type="Proteomes" id="UP001064048"/>
    </source>
</evidence>
<dbReference type="Proteomes" id="UP001064048">
    <property type="component" value="Chromosome 2"/>
</dbReference>
<keyword evidence="2" id="KW-1185">Reference proteome</keyword>
<reference evidence="1 2" key="1">
    <citation type="journal article" date="2022" name="Genome Biol. Evol.">
        <title>The Spruce Budworm Genome: Reconstructing the Evolutionary History of Antifreeze Proteins.</title>
        <authorList>
            <person name="Beliveau C."/>
            <person name="Gagne P."/>
            <person name="Picq S."/>
            <person name="Vernygora O."/>
            <person name="Keeling C.I."/>
            <person name="Pinkney K."/>
            <person name="Doucet D."/>
            <person name="Wen F."/>
            <person name="Johnston J.S."/>
            <person name="Maaroufi H."/>
            <person name="Boyle B."/>
            <person name="Laroche J."/>
            <person name="Dewar K."/>
            <person name="Juretic N."/>
            <person name="Blackburn G."/>
            <person name="Nisole A."/>
            <person name="Brunet B."/>
            <person name="Brandao M."/>
            <person name="Lumley L."/>
            <person name="Duan J."/>
            <person name="Quan G."/>
            <person name="Lucarotti C.J."/>
            <person name="Roe A.D."/>
            <person name="Sperling F.A.H."/>
            <person name="Levesque R.C."/>
            <person name="Cusson M."/>
        </authorList>
    </citation>
    <scope>NUCLEOTIDE SEQUENCE [LARGE SCALE GENOMIC DNA]</scope>
    <source>
        <strain evidence="1">Glfc:IPQL:Cfum</strain>
    </source>
</reference>
<sequence length="753" mass="83263">MLGFGSSNAFGILFHNFFTEQGSGSGLPLVIGVYNGALSISGFLSGIALKRYSFRQVGLVGAGLFVLGDVLTIFVQRTYQLVFTFGVVRGAGFGVMIPVSFTAFNCYFTKRRTAMMSANQTMSSMASITFPILVTYLLAEYGFRWTLALIMAVDLHLVFAMLVMHPVEWHLIKNPDVCQGRKMICENVELDLLKDPRFVSTLVGLGFAFVSDMEVATCVMVGAIADLVARFLLAVFTFFYSVDSRKIFFGGTCITIMLRIALVSSSDLWYVFAVTVVSGIVRCSVQVLFPLALAALGTVMLNCGVGATAGFSAILIPQLKHGKNKLGHHINTEMESWVAAAASFALIFGNMISGYLMERYGRRTSQIMLSFPFMVGWAIIGFANNIYLILLGRFITGFCQGWLGPLGSVFVGEISSPLNRSFFLAGLSLAIAFGVFMSHLFGTLMHWKYAAFLCGLFPLIGCVLTYCVKESPTWLASKNRIEDCVTSFQWYRGISPEMKDELDKIIFEQSQKDQSKSKWKTLMANIKKPEFWKPLCIMIVFFVLTQLTGVNVICAYTTEMMKELIGHNANSDTAMLSVDILRCISLVVACYLLRRLGRRPMAIFSGTSTCLTLIVLSGYLYLDKIHVIRRTSPIITLGLIAIYIIVSNFGVVPLPWNMVGELFATETKGIGSGLSVMTTSVAYFGTIKTAPAMFKSIGHHGTYLFYGISTLLGTVFLYFCLPETKGKTLLEIEEYFRHGKKRKMKSEPNNVIV</sequence>
<gene>
    <name evidence="1" type="ORF">MSG28_001725</name>
</gene>
<name>A0ACC0KVS1_CHOFU</name>
<comment type="caution">
    <text evidence="1">The sequence shown here is derived from an EMBL/GenBank/DDBJ whole genome shotgun (WGS) entry which is preliminary data.</text>
</comment>
<accession>A0ACC0KVS1</accession>
<dbReference type="EMBL" id="CM046102">
    <property type="protein sequence ID" value="KAI8440400.1"/>
    <property type="molecule type" value="Genomic_DNA"/>
</dbReference>
<protein>
    <submittedName>
        <fullName evidence="1">Uncharacterized protein</fullName>
    </submittedName>
</protein>
<evidence type="ECO:0000313" key="1">
    <source>
        <dbReference type="EMBL" id="KAI8440400.1"/>
    </source>
</evidence>